<evidence type="ECO:0000313" key="2">
    <source>
        <dbReference type="EMBL" id="CAB4204309.1"/>
    </source>
</evidence>
<proteinExistence type="predicted"/>
<organism evidence="1">
    <name type="scientific">uncultured Caudovirales phage</name>
    <dbReference type="NCBI Taxonomy" id="2100421"/>
    <lineage>
        <taxon>Viruses</taxon>
        <taxon>Duplodnaviria</taxon>
        <taxon>Heunggongvirae</taxon>
        <taxon>Uroviricota</taxon>
        <taxon>Caudoviricetes</taxon>
        <taxon>Peduoviridae</taxon>
        <taxon>Maltschvirus</taxon>
        <taxon>Maltschvirus maltsch</taxon>
    </lineage>
</organism>
<protein>
    <submittedName>
        <fullName evidence="1">Uncharacterized protein</fullName>
    </submittedName>
</protein>
<dbReference type="EMBL" id="LR798409">
    <property type="protein sequence ID" value="CAB5230211.1"/>
    <property type="molecule type" value="Genomic_DNA"/>
</dbReference>
<sequence>MTDPFPFDRRAHMTIDQRLRDADITPTTDAAKAFRLGFQAGRISRWQDQDKAVYATIIDRATTRVKP</sequence>
<evidence type="ECO:0000313" key="3">
    <source>
        <dbReference type="EMBL" id="CAB5230211.1"/>
    </source>
</evidence>
<dbReference type="EMBL" id="LR797334">
    <property type="protein sequence ID" value="CAB4204309.1"/>
    <property type="molecule type" value="Genomic_DNA"/>
</dbReference>
<gene>
    <name evidence="2" type="ORF">UFOVP1392_47</name>
    <name evidence="3" type="ORF">UFOVP1569_46</name>
    <name evidence="1" type="ORF">UFOVP952_2</name>
</gene>
<evidence type="ECO:0000313" key="1">
    <source>
        <dbReference type="EMBL" id="CAB4172742.1"/>
    </source>
</evidence>
<accession>A0A6J5PNI8</accession>
<reference evidence="1" key="1">
    <citation type="submission" date="2020-05" db="EMBL/GenBank/DDBJ databases">
        <authorList>
            <person name="Chiriac C."/>
            <person name="Salcher M."/>
            <person name="Ghai R."/>
            <person name="Kavagutti S V."/>
        </authorList>
    </citation>
    <scope>NUCLEOTIDE SEQUENCE</scope>
</reference>
<name>A0A6J5PNI8_9CAUD</name>
<dbReference type="EMBL" id="LR796889">
    <property type="protein sequence ID" value="CAB4172742.1"/>
    <property type="molecule type" value="Genomic_DNA"/>
</dbReference>